<dbReference type="SUPFAM" id="SSF52402">
    <property type="entry name" value="Adenine nucleotide alpha hydrolases-like"/>
    <property type="match status" value="1"/>
</dbReference>
<evidence type="ECO:0000313" key="10">
    <source>
        <dbReference type="Proteomes" id="UP001596364"/>
    </source>
</evidence>
<comment type="caution">
    <text evidence="9">The sequence shown here is derived from an EMBL/GenBank/DDBJ whole genome shotgun (WGS) entry which is preliminary data.</text>
</comment>
<dbReference type="EMBL" id="JBHSUS010000001">
    <property type="protein sequence ID" value="MFC6438695.1"/>
    <property type="molecule type" value="Genomic_DNA"/>
</dbReference>
<dbReference type="InterPro" id="IPR051786">
    <property type="entry name" value="ASN_synthetase/amidase"/>
</dbReference>
<reference evidence="10" key="1">
    <citation type="journal article" date="2019" name="Int. J. Syst. Evol. Microbiol.">
        <title>The Global Catalogue of Microorganisms (GCM) 10K type strain sequencing project: providing services to taxonomists for standard genome sequencing and annotation.</title>
        <authorList>
            <consortium name="The Broad Institute Genomics Platform"/>
            <consortium name="The Broad Institute Genome Sequencing Center for Infectious Disease"/>
            <person name="Wu L."/>
            <person name="Ma J."/>
        </authorList>
    </citation>
    <scope>NUCLEOTIDE SEQUENCE [LARGE SCALE GENOMIC DNA]</scope>
    <source>
        <strain evidence="10">CGMCC 1.16031</strain>
    </source>
</reference>
<evidence type="ECO:0000256" key="5">
    <source>
        <dbReference type="ARBA" id="ARBA00022840"/>
    </source>
</evidence>
<proteinExistence type="inferred from homology"/>
<evidence type="ECO:0000256" key="4">
    <source>
        <dbReference type="ARBA" id="ARBA00022741"/>
    </source>
</evidence>
<protein>
    <recommendedName>
        <fullName evidence="3">asparagine synthase (glutamine-hydrolyzing)</fullName>
        <ecNumber evidence="3">6.3.5.4</ecNumber>
    </recommendedName>
</protein>
<dbReference type="CDD" id="cd01991">
    <property type="entry name" value="Asn_synthase_B_C"/>
    <property type="match status" value="1"/>
</dbReference>
<keyword evidence="4" id="KW-0547">Nucleotide-binding</keyword>
<keyword evidence="5" id="KW-0067">ATP-binding</keyword>
<dbReference type="EC" id="6.3.5.4" evidence="3"/>
<evidence type="ECO:0000259" key="7">
    <source>
        <dbReference type="Pfam" id="PF00733"/>
    </source>
</evidence>
<gene>
    <name evidence="9" type="ORF">ACFP85_00775</name>
</gene>
<feature type="domain" description="Asparagine synthetase" evidence="7">
    <location>
        <begin position="185"/>
        <end position="562"/>
    </location>
</feature>
<comment type="similarity">
    <text evidence="2">Belongs to the asparagine synthetase family.</text>
</comment>
<dbReference type="SUPFAM" id="SSF56235">
    <property type="entry name" value="N-terminal nucleophile aminohydrolases (Ntn hydrolases)"/>
    <property type="match status" value="1"/>
</dbReference>
<dbReference type="PANTHER" id="PTHR43284:SF1">
    <property type="entry name" value="ASPARAGINE SYNTHETASE"/>
    <property type="match status" value="1"/>
</dbReference>
<evidence type="ECO:0000256" key="3">
    <source>
        <dbReference type="ARBA" id="ARBA00012737"/>
    </source>
</evidence>
<dbReference type="Proteomes" id="UP001596364">
    <property type="component" value="Unassembled WGS sequence"/>
</dbReference>
<accession>A0ABW1XIV2</accession>
<evidence type="ECO:0000256" key="6">
    <source>
        <dbReference type="ARBA" id="ARBA00048741"/>
    </source>
</evidence>
<dbReference type="Gene3D" id="3.60.20.10">
    <property type="entry name" value="Glutamine Phosphoribosylpyrophosphate, subunit 1, domain 1"/>
    <property type="match status" value="1"/>
</dbReference>
<dbReference type="InterPro" id="IPR017932">
    <property type="entry name" value="GATase_2_dom"/>
</dbReference>
<feature type="domain" description="Glutamine amidotransferase type-2" evidence="8">
    <location>
        <begin position="49"/>
        <end position="109"/>
    </location>
</feature>
<dbReference type="Pfam" id="PF00733">
    <property type="entry name" value="Asn_synthase"/>
    <property type="match status" value="1"/>
</dbReference>
<comment type="pathway">
    <text evidence="1">Amino-acid biosynthesis; L-asparagine biosynthesis; L-asparagine from L-aspartate (L-Gln route): step 1/1.</text>
</comment>
<dbReference type="InterPro" id="IPR014729">
    <property type="entry name" value="Rossmann-like_a/b/a_fold"/>
</dbReference>
<dbReference type="PIRSF" id="PIRSF001589">
    <property type="entry name" value="Asn_synthetase_glu-h"/>
    <property type="match status" value="1"/>
</dbReference>
<dbReference type="RefSeq" id="WP_131259421.1">
    <property type="nucleotide sequence ID" value="NZ_JBHSUS010000001.1"/>
</dbReference>
<dbReference type="InterPro" id="IPR006426">
    <property type="entry name" value="Asn_synth_AEB"/>
</dbReference>
<dbReference type="PANTHER" id="PTHR43284">
    <property type="entry name" value="ASPARAGINE SYNTHETASE (GLUTAMINE-HYDROLYZING)"/>
    <property type="match status" value="1"/>
</dbReference>
<evidence type="ECO:0000259" key="8">
    <source>
        <dbReference type="Pfam" id="PF13537"/>
    </source>
</evidence>
<evidence type="ECO:0000313" key="9">
    <source>
        <dbReference type="EMBL" id="MFC6438695.1"/>
    </source>
</evidence>
<dbReference type="Pfam" id="PF13537">
    <property type="entry name" value="GATase_7"/>
    <property type="match status" value="1"/>
</dbReference>
<name>A0ABW1XIV2_9ALTE</name>
<sequence length="567" mass="64047">MLTRPFKQITLILPEQDLLDNAESDDAFLAIRGAVYLNGQKLTAQTALQHLQKHSDITDVLGQFSGHFWLIYQDKQHIWLANDHMGLQPCYHTLQNNRLVVAGKLNALKSLDNLSFTLSNQAIYQYFYFHCIPSPQTIYQEVAKLEPGMGLCWQDGTQPSSTLIYNPDFTQKLDNTATSQQQCLDILQDAVAQQMDDSTGAFLSGGLDSSSVAGKLAAINPQAKTFSIGFRAKGYDETEFALITANHFNTDHQVLYLEPDQALEKFVEIAQYFDEPFGNSSAMAAYFCAKFAKEHGIHTLLAGDGGDEIFAGNERYAKQKIFEPYLRVPGFIRAINRGIFVKSPLATLPGFKKIASYIRQAETRLPLRLQTHNFIYQIGAENIFADNFLRTVNQDLPAQQLKARYESCKSNDPTNAMLFLDWKFTLADNDLVKVNTMCEMAGVNVAYPFLTREMVDFSCDISANAKLPGQKLRHFYRSACRGFLADETLDKEKHGFGLPFGVWLHEHEGLKNLALESLQKFRKRNILNGEIIDKVLEAHTSVHASYYGVLIWIIVVLELWLQRHEGD</sequence>
<dbReference type="Gene3D" id="3.40.50.620">
    <property type="entry name" value="HUPs"/>
    <property type="match status" value="1"/>
</dbReference>
<evidence type="ECO:0000256" key="1">
    <source>
        <dbReference type="ARBA" id="ARBA00005187"/>
    </source>
</evidence>
<keyword evidence="10" id="KW-1185">Reference proteome</keyword>
<dbReference type="InterPro" id="IPR029055">
    <property type="entry name" value="Ntn_hydrolases_N"/>
</dbReference>
<evidence type="ECO:0000256" key="2">
    <source>
        <dbReference type="ARBA" id="ARBA00005752"/>
    </source>
</evidence>
<organism evidence="9 10">
    <name type="scientific">Pseudobowmanella zhangzhouensis</name>
    <dbReference type="NCBI Taxonomy" id="1537679"/>
    <lineage>
        <taxon>Bacteria</taxon>
        <taxon>Pseudomonadati</taxon>
        <taxon>Pseudomonadota</taxon>
        <taxon>Gammaproteobacteria</taxon>
        <taxon>Alteromonadales</taxon>
        <taxon>Alteromonadaceae</taxon>
    </lineage>
</organism>
<dbReference type="InterPro" id="IPR001962">
    <property type="entry name" value="Asn_synthase"/>
</dbReference>
<comment type="catalytic activity">
    <reaction evidence="6">
        <text>L-aspartate + L-glutamine + ATP + H2O = L-asparagine + L-glutamate + AMP + diphosphate + H(+)</text>
        <dbReference type="Rhea" id="RHEA:12228"/>
        <dbReference type="ChEBI" id="CHEBI:15377"/>
        <dbReference type="ChEBI" id="CHEBI:15378"/>
        <dbReference type="ChEBI" id="CHEBI:29985"/>
        <dbReference type="ChEBI" id="CHEBI:29991"/>
        <dbReference type="ChEBI" id="CHEBI:30616"/>
        <dbReference type="ChEBI" id="CHEBI:33019"/>
        <dbReference type="ChEBI" id="CHEBI:58048"/>
        <dbReference type="ChEBI" id="CHEBI:58359"/>
        <dbReference type="ChEBI" id="CHEBI:456215"/>
        <dbReference type="EC" id="6.3.5.4"/>
    </reaction>
</comment>